<keyword evidence="3 6" id="KW-1133">Transmembrane helix</keyword>
<dbReference type="CDD" id="cd03127">
    <property type="entry name" value="tetraspanin_LEL"/>
    <property type="match status" value="1"/>
</dbReference>
<evidence type="ECO:0000313" key="8">
    <source>
        <dbReference type="Proteomes" id="UP001153712"/>
    </source>
</evidence>
<gene>
    <name evidence="7" type="ORF">PHYEVI_LOCUS8669</name>
</gene>
<evidence type="ECO:0000256" key="2">
    <source>
        <dbReference type="ARBA" id="ARBA00022692"/>
    </source>
</evidence>
<dbReference type="PANTHER" id="PTHR19282:SF456">
    <property type="entry name" value="CD63 MOLECULE"/>
    <property type="match status" value="1"/>
</dbReference>
<feature type="region of interest" description="Disordered" evidence="5">
    <location>
        <begin position="177"/>
        <end position="296"/>
    </location>
</feature>
<feature type="compositionally biased region" description="Polar residues" evidence="5">
    <location>
        <begin position="215"/>
        <end position="227"/>
    </location>
</feature>
<dbReference type="Gene3D" id="1.10.1450.10">
    <property type="entry name" value="Tetraspanin"/>
    <property type="match status" value="1"/>
</dbReference>
<proteinExistence type="predicted"/>
<dbReference type="GO" id="GO:0005886">
    <property type="term" value="C:plasma membrane"/>
    <property type="evidence" value="ECO:0007669"/>
    <property type="project" value="TreeGrafter"/>
</dbReference>
<feature type="compositionally biased region" description="Polar residues" evidence="5">
    <location>
        <begin position="251"/>
        <end position="261"/>
    </location>
</feature>
<evidence type="ECO:0000256" key="4">
    <source>
        <dbReference type="ARBA" id="ARBA00023136"/>
    </source>
</evidence>
<name>A0A9N9TVZ7_PHYSR</name>
<evidence type="ECO:0000313" key="7">
    <source>
        <dbReference type="EMBL" id="CAG9862354.1"/>
    </source>
</evidence>
<feature type="compositionally biased region" description="Polar residues" evidence="5">
    <location>
        <begin position="177"/>
        <end position="208"/>
    </location>
</feature>
<feature type="compositionally biased region" description="Low complexity" evidence="5">
    <location>
        <begin position="233"/>
        <end position="250"/>
    </location>
</feature>
<feature type="transmembrane region" description="Helical" evidence="6">
    <location>
        <begin position="56"/>
        <end position="76"/>
    </location>
</feature>
<keyword evidence="2 6" id="KW-0812">Transmembrane</keyword>
<keyword evidence="8" id="KW-1185">Reference proteome</keyword>
<evidence type="ECO:0000256" key="1">
    <source>
        <dbReference type="ARBA" id="ARBA00004141"/>
    </source>
</evidence>
<dbReference type="OrthoDB" id="10033535at2759"/>
<evidence type="ECO:0000256" key="6">
    <source>
        <dbReference type="SAM" id="Phobius"/>
    </source>
</evidence>
<dbReference type="PANTHER" id="PTHR19282">
    <property type="entry name" value="TETRASPANIN"/>
    <property type="match status" value="1"/>
</dbReference>
<feature type="transmembrane region" description="Helical" evidence="6">
    <location>
        <begin position="12"/>
        <end position="36"/>
    </location>
</feature>
<protein>
    <recommendedName>
        <fullName evidence="9">Tetraspanin</fullName>
    </recommendedName>
</protein>
<dbReference type="InterPro" id="IPR008952">
    <property type="entry name" value="Tetraspanin_EC2_sf"/>
</dbReference>
<evidence type="ECO:0000256" key="5">
    <source>
        <dbReference type="SAM" id="MobiDB-lite"/>
    </source>
</evidence>
<keyword evidence="4 6" id="KW-0472">Membrane</keyword>
<sequence>MNLSCGSRTIKYLIFSFNFFFAITGIILIAVGASIHANYLEYNFFLSNHYFSLPNLLIATGSIIFFICFLGCYGAVKNSWIMLLLFSVLLGVIFIFEFSAGIAGYVLRDKTEGFLESSMKDTIQEYQQGKQPAMHMWDTIQDNFKCCGVTSLNDWNATDPRLPISCCPRQEGATGTFTCSKISPTQSTEKPATKASTQKPNEDSNTNKAIRKRQVQVNAVNSNAGNDTHSEGSANTNASPATATMSSNATETSISASTVGNSSPEPTSSTITSSSRPSASNVDANSTTTTVLPSSTTIPYPEGCAQSFGSWVKVHAVDIGAVCFTLAVLQLIGIGFACHLSQQMKKAYYST</sequence>
<dbReference type="PRINTS" id="PR00259">
    <property type="entry name" value="TMFOUR"/>
</dbReference>
<dbReference type="Proteomes" id="UP001153712">
    <property type="component" value="Chromosome 5"/>
</dbReference>
<evidence type="ECO:0000256" key="3">
    <source>
        <dbReference type="ARBA" id="ARBA00022989"/>
    </source>
</evidence>
<feature type="transmembrane region" description="Helical" evidence="6">
    <location>
        <begin position="319"/>
        <end position="340"/>
    </location>
</feature>
<organism evidence="7 8">
    <name type="scientific">Phyllotreta striolata</name>
    <name type="common">Striped flea beetle</name>
    <name type="synonym">Crioceris striolata</name>
    <dbReference type="NCBI Taxonomy" id="444603"/>
    <lineage>
        <taxon>Eukaryota</taxon>
        <taxon>Metazoa</taxon>
        <taxon>Ecdysozoa</taxon>
        <taxon>Arthropoda</taxon>
        <taxon>Hexapoda</taxon>
        <taxon>Insecta</taxon>
        <taxon>Pterygota</taxon>
        <taxon>Neoptera</taxon>
        <taxon>Endopterygota</taxon>
        <taxon>Coleoptera</taxon>
        <taxon>Polyphaga</taxon>
        <taxon>Cucujiformia</taxon>
        <taxon>Chrysomeloidea</taxon>
        <taxon>Chrysomelidae</taxon>
        <taxon>Galerucinae</taxon>
        <taxon>Alticini</taxon>
        <taxon>Phyllotreta</taxon>
    </lineage>
</organism>
<dbReference type="InterPro" id="IPR018499">
    <property type="entry name" value="Tetraspanin/Peripherin"/>
</dbReference>
<reference evidence="7" key="1">
    <citation type="submission" date="2022-01" db="EMBL/GenBank/DDBJ databases">
        <authorList>
            <person name="King R."/>
        </authorList>
    </citation>
    <scope>NUCLEOTIDE SEQUENCE</scope>
</reference>
<accession>A0A9N9TVZ7</accession>
<evidence type="ECO:0008006" key="9">
    <source>
        <dbReference type="Google" id="ProtNLM"/>
    </source>
</evidence>
<comment type="subcellular location">
    <subcellularLocation>
        <location evidence="1">Membrane</location>
        <topology evidence="1">Multi-pass membrane protein</topology>
    </subcellularLocation>
</comment>
<dbReference type="AlphaFoldDB" id="A0A9N9TVZ7"/>
<dbReference type="SUPFAM" id="SSF48652">
    <property type="entry name" value="Tetraspanin"/>
    <property type="match status" value="1"/>
</dbReference>
<dbReference type="Pfam" id="PF00335">
    <property type="entry name" value="Tetraspanin"/>
    <property type="match status" value="1"/>
</dbReference>
<feature type="compositionally biased region" description="Low complexity" evidence="5">
    <location>
        <begin position="262"/>
        <end position="296"/>
    </location>
</feature>
<dbReference type="EMBL" id="OU900098">
    <property type="protein sequence ID" value="CAG9862354.1"/>
    <property type="molecule type" value="Genomic_DNA"/>
</dbReference>
<feature type="transmembrane region" description="Helical" evidence="6">
    <location>
        <begin position="83"/>
        <end position="107"/>
    </location>
</feature>